<organism evidence="5 6">
    <name type="scientific">Arenicella chitinivorans</name>
    <dbReference type="NCBI Taxonomy" id="1329800"/>
    <lineage>
        <taxon>Bacteria</taxon>
        <taxon>Pseudomonadati</taxon>
        <taxon>Pseudomonadota</taxon>
        <taxon>Gammaproteobacteria</taxon>
        <taxon>Arenicellales</taxon>
        <taxon>Arenicellaceae</taxon>
        <taxon>Arenicella</taxon>
    </lineage>
</organism>
<keyword evidence="6" id="KW-1185">Reference proteome</keyword>
<dbReference type="PANTHER" id="PTHR48094">
    <property type="entry name" value="PROTEIN/NUCLEIC ACID DEGLYCASE DJ-1-RELATED"/>
    <property type="match status" value="1"/>
</dbReference>
<protein>
    <submittedName>
        <fullName evidence="5">Dihydroxyacetone kinase</fullName>
    </submittedName>
</protein>
<evidence type="ECO:0000313" key="6">
    <source>
        <dbReference type="Proteomes" id="UP000614811"/>
    </source>
</evidence>
<reference evidence="5" key="2">
    <citation type="submission" date="2020-09" db="EMBL/GenBank/DDBJ databases">
        <authorList>
            <person name="Sun Q."/>
            <person name="Kim S."/>
        </authorList>
    </citation>
    <scope>NUCLEOTIDE SEQUENCE</scope>
    <source>
        <strain evidence="5">KCTC 12711</strain>
    </source>
</reference>
<feature type="domain" description="DJ-1/PfpI" evidence="4">
    <location>
        <begin position="21"/>
        <end position="219"/>
    </location>
</feature>
<evidence type="ECO:0000313" key="5">
    <source>
        <dbReference type="EMBL" id="GHA18859.1"/>
    </source>
</evidence>
<dbReference type="GO" id="GO:0005737">
    <property type="term" value="C:cytoplasm"/>
    <property type="evidence" value="ECO:0007669"/>
    <property type="project" value="TreeGrafter"/>
</dbReference>
<dbReference type="Gene3D" id="3.40.50.880">
    <property type="match status" value="1"/>
</dbReference>
<dbReference type="PANTHER" id="PTHR48094:SF11">
    <property type="entry name" value="GLUTATHIONE-INDEPENDENT GLYOXALASE HSP31-RELATED"/>
    <property type="match status" value="1"/>
</dbReference>
<keyword evidence="5" id="KW-0418">Kinase</keyword>
<keyword evidence="2" id="KW-0456">Lyase</keyword>
<comment type="caution">
    <text evidence="5">The sequence shown here is derived from an EMBL/GenBank/DDBJ whole genome shotgun (WGS) entry which is preliminary data.</text>
</comment>
<dbReference type="InterPro" id="IPR029062">
    <property type="entry name" value="Class_I_gatase-like"/>
</dbReference>
<dbReference type="CDD" id="cd03141">
    <property type="entry name" value="GATase1_Hsp31_like"/>
    <property type="match status" value="1"/>
</dbReference>
<dbReference type="AlphaFoldDB" id="A0A918VRW9"/>
<gene>
    <name evidence="5" type="ORF">GCM10008090_30620</name>
</gene>
<dbReference type="InterPro" id="IPR050325">
    <property type="entry name" value="Prot/Nucl_acid_deglycase"/>
</dbReference>
<sequence length="223" mass="23731">MKNIVIFMTNHATLGETTEANGTYAAELTHAVAEFDKANFTYDLVSIAGGPAPLYGENDFDDDAHKRVLADPAFMAKIESTKKASDIQIDEYDAVFYPGGFGLLSDLATNDEVAALTAKLYDKGGIVGAVCHGPAGLLPVVLSSGDKLLSTKKVTGFTRDEEVAAETIDKVPLVLEDELRNSAKSFSKVDVWQEHIVIDGRLITGQNPASAHAVGKAMVTALT</sequence>
<evidence type="ECO:0000256" key="2">
    <source>
        <dbReference type="ARBA" id="ARBA00023239"/>
    </source>
</evidence>
<dbReference type="SUPFAM" id="SSF52317">
    <property type="entry name" value="Class I glutamine amidotransferase-like"/>
    <property type="match status" value="1"/>
</dbReference>
<dbReference type="EMBL" id="BMXA01000007">
    <property type="protein sequence ID" value="GHA18859.1"/>
    <property type="molecule type" value="Genomic_DNA"/>
</dbReference>
<keyword evidence="1" id="KW-0346">Stress response</keyword>
<accession>A0A918VRW9</accession>
<dbReference type="RefSeq" id="WP_189402587.1">
    <property type="nucleotide sequence ID" value="NZ_BMXA01000007.1"/>
</dbReference>
<dbReference type="GO" id="GO:0016301">
    <property type="term" value="F:kinase activity"/>
    <property type="evidence" value="ECO:0007669"/>
    <property type="project" value="UniProtKB-KW"/>
</dbReference>
<name>A0A918VRW9_9GAMM</name>
<dbReference type="GO" id="GO:0019243">
    <property type="term" value="P:methylglyoxal catabolic process to D-lactate via S-lactoyl-glutathione"/>
    <property type="evidence" value="ECO:0007669"/>
    <property type="project" value="TreeGrafter"/>
</dbReference>
<proteinExistence type="inferred from homology"/>
<dbReference type="GO" id="GO:0019172">
    <property type="term" value="F:glyoxalase III activity"/>
    <property type="evidence" value="ECO:0007669"/>
    <property type="project" value="TreeGrafter"/>
</dbReference>
<evidence type="ECO:0000259" key="4">
    <source>
        <dbReference type="Pfam" id="PF01965"/>
    </source>
</evidence>
<comment type="similarity">
    <text evidence="3">Belongs to the peptidase C56 family. HSP31-like subfamily.</text>
</comment>
<dbReference type="InterPro" id="IPR002818">
    <property type="entry name" value="DJ-1/PfpI"/>
</dbReference>
<reference evidence="5" key="1">
    <citation type="journal article" date="2014" name="Int. J. Syst. Evol. Microbiol.">
        <title>Complete genome sequence of Corynebacterium casei LMG S-19264T (=DSM 44701T), isolated from a smear-ripened cheese.</title>
        <authorList>
            <consortium name="US DOE Joint Genome Institute (JGI-PGF)"/>
            <person name="Walter F."/>
            <person name="Albersmeier A."/>
            <person name="Kalinowski J."/>
            <person name="Ruckert C."/>
        </authorList>
    </citation>
    <scope>NUCLEOTIDE SEQUENCE</scope>
    <source>
        <strain evidence="5">KCTC 12711</strain>
    </source>
</reference>
<dbReference type="Pfam" id="PF01965">
    <property type="entry name" value="DJ-1_PfpI"/>
    <property type="match status" value="1"/>
</dbReference>
<evidence type="ECO:0000256" key="3">
    <source>
        <dbReference type="ARBA" id="ARBA00038493"/>
    </source>
</evidence>
<dbReference type="Proteomes" id="UP000614811">
    <property type="component" value="Unassembled WGS sequence"/>
</dbReference>
<keyword evidence="5" id="KW-0808">Transferase</keyword>
<evidence type="ECO:0000256" key="1">
    <source>
        <dbReference type="ARBA" id="ARBA00023016"/>
    </source>
</evidence>